<dbReference type="EMBL" id="JACOPN010000001">
    <property type="protein sequence ID" value="MBC5716022.1"/>
    <property type="molecule type" value="Genomic_DNA"/>
</dbReference>
<dbReference type="RefSeq" id="WP_186877517.1">
    <property type="nucleotide sequence ID" value="NZ_JACOPN010000001.1"/>
</dbReference>
<evidence type="ECO:0000256" key="1">
    <source>
        <dbReference type="ARBA" id="ARBA00009023"/>
    </source>
</evidence>
<keyword evidence="6" id="KW-1185">Reference proteome</keyword>
<keyword evidence="3 4" id="KW-0732">Signal</keyword>
<accession>A0A8J6J311</accession>
<gene>
    <name evidence="5" type="ORF">H8S55_01560</name>
</gene>
<dbReference type="Proteomes" id="UP000602260">
    <property type="component" value="Unassembled WGS sequence"/>
</dbReference>
<dbReference type="NCBIfam" id="TIGR00787">
    <property type="entry name" value="dctP"/>
    <property type="match status" value="1"/>
</dbReference>
<sequence length="347" mass="37524">MKKALALALALATALSLTACGGGAKTPAASGSGSTANNGGGNASTVLKVAHVEAEDRSTHKALLEFEKEVEEKSDGRIDVQIYPNAELGGDEELCEAVAMGTIQMALPSTSVLTSYNEEIGVLDMPYLFKDSQSAFDALDGDLGSQISEWIAGNGFVSLGYTYNGPRCTTNSVHPISTPADLAGLKIRVMSSPVFIRMYEVLGANPTPMSFSEVFTGLQQNVINGQENPPTLIYASGFQEVQKYLTLDNHVHNFLAVLTNENWLNSLSADDQQLVKDCVAEMVTTQRSMELEDNDAVVAKLQDAGMEVNELTDEQYQAFVDAVQPMYDEYKQQWGTEIFDLATSYNK</sequence>
<dbReference type="InterPro" id="IPR018389">
    <property type="entry name" value="DctP_fam"/>
</dbReference>
<dbReference type="PANTHER" id="PTHR33376">
    <property type="match status" value="1"/>
</dbReference>
<dbReference type="AlphaFoldDB" id="A0A8J6J311"/>
<feature type="signal peptide" evidence="4">
    <location>
        <begin position="1"/>
        <end position="19"/>
    </location>
</feature>
<dbReference type="PIRSF" id="PIRSF006470">
    <property type="entry name" value="DctB"/>
    <property type="match status" value="1"/>
</dbReference>
<dbReference type="GO" id="GO:0055085">
    <property type="term" value="P:transmembrane transport"/>
    <property type="evidence" value="ECO:0007669"/>
    <property type="project" value="InterPro"/>
</dbReference>
<dbReference type="CDD" id="cd13603">
    <property type="entry name" value="PBP2_TRAP_Siap_TeaA_like"/>
    <property type="match status" value="1"/>
</dbReference>
<dbReference type="GO" id="GO:0030288">
    <property type="term" value="C:outer membrane-bounded periplasmic space"/>
    <property type="evidence" value="ECO:0007669"/>
    <property type="project" value="InterPro"/>
</dbReference>
<name>A0A8J6J311_9FIRM</name>
<dbReference type="Gene3D" id="3.40.190.170">
    <property type="entry name" value="Bacterial extracellular solute-binding protein, family 7"/>
    <property type="match status" value="1"/>
</dbReference>
<dbReference type="PANTHER" id="PTHR33376:SF7">
    <property type="entry name" value="C4-DICARBOXYLATE-BINDING PROTEIN DCTB"/>
    <property type="match status" value="1"/>
</dbReference>
<dbReference type="NCBIfam" id="NF037995">
    <property type="entry name" value="TRAP_S1"/>
    <property type="match status" value="1"/>
</dbReference>
<comment type="caution">
    <text evidence="5">The sequence shown here is derived from an EMBL/GenBank/DDBJ whole genome shotgun (WGS) entry which is preliminary data.</text>
</comment>
<reference evidence="5" key="1">
    <citation type="submission" date="2020-08" db="EMBL/GenBank/DDBJ databases">
        <title>Genome public.</title>
        <authorList>
            <person name="Liu C."/>
            <person name="Sun Q."/>
        </authorList>
    </citation>
    <scope>NUCLEOTIDE SEQUENCE</scope>
    <source>
        <strain evidence="5">BX5</strain>
    </source>
</reference>
<comment type="similarity">
    <text evidence="1">Belongs to the bacterial solute-binding protein 7 family.</text>
</comment>
<feature type="chain" id="PRO_5039504733" evidence="4">
    <location>
        <begin position="20"/>
        <end position="347"/>
    </location>
</feature>
<organism evidence="5 6">
    <name type="scientific">Flintibacter faecis</name>
    <dbReference type="NCBI Taxonomy" id="2763047"/>
    <lineage>
        <taxon>Bacteria</taxon>
        <taxon>Bacillati</taxon>
        <taxon>Bacillota</taxon>
        <taxon>Clostridia</taxon>
        <taxon>Eubacteriales</taxon>
        <taxon>Flintibacter</taxon>
    </lineage>
</organism>
<keyword evidence="2" id="KW-0813">Transport</keyword>
<dbReference type="PROSITE" id="PS51257">
    <property type="entry name" value="PROKAR_LIPOPROTEIN"/>
    <property type="match status" value="1"/>
</dbReference>
<proteinExistence type="inferred from homology"/>
<dbReference type="Pfam" id="PF03480">
    <property type="entry name" value="DctP"/>
    <property type="match status" value="1"/>
</dbReference>
<evidence type="ECO:0000313" key="5">
    <source>
        <dbReference type="EMBL" id="MBC5716022.1"/>
    </source>
</evidence>
<evidence type="ECO:0000256" key="3">
    <source>
        <dbReference type="ARBA" id="ARBA00022729"/>
    </source>
</evidence>
<protein>
    <submittedName>
        <fullName evidence="5">TRAP transporter substrate-binding protein</fullName>
    </submittedName>
</protein>
<evidence type="ECO:0000313" key="6">
    <source>
        <dbReference type="Proteomes" id="UP000602260"/>
    </source>
</evidence>
<dbReference type="InterPro" id="IPR038404">
    <property type="entry name" value="TRAP_DctP_sf"/>
</dbReference>
<dbReference type="InterPro" id="IPR004682">
    <property type="entry name" value="TRAP_DctP"/>
</dbReference>
<evidence type="ECO:0000256" key="2">
    <source>
        <dbReference type="ARBA" id="ARBA00022448"/>
    </source>
</evidence>
<evidence type="ECO:0000256" key="4">
    <source>
        <dbReference type="SAM" id="SignalP"/>
    </source>
</evidence>